<dbReference type="GO" id="GO:0061630">
    <property type="term" value="F:ubiquitin protein ligase activity"/>
    <property type="evidence" value="ECO:0007669"/>
    <property type="project" value="InterPro"/>
</dbReference>
<reference evidence="5" key="3">
    <citation type="submission" date="2015-06" db="UniProtKB">
        <authorList>
            <consortium name="EnsemblMetazoa"/>
        </authorList>
    </citation>
    <scope>IDENTIFICATION</scope>
</reference>
<dbReference type="InterPro" id="IPR000504">
    <property type="entry name" value="RRM_dom"/>
</dbReference>
<dbReference type="Gene3D" id="3.30.70.330">
    <property type="match status" value="1"/>
</dbReference>
<dbReference type="GO" id="GO:0006397">
    <property type="term" value="P:mRNA processing"/>
    <property type="evidence" value="ECO:0007669"/>
    <property type="project" value="InterPro"/>
</dbReference>
<dbReference type="GO" id="GO:0016567">
    <property type="term" value="P:protein ubiquitination"/>
    <property type="evidence" value="ECO:0007669"/>
    <property type="project" value="InterPro"/>
</dbReference>
<feature type="compositionally biased region" description="Basic and acidic residues" evidence="2">
    <location>
        <begin position="421"/>
        <end position="444"/>
    </location>
</feature>
<dbReference type="HOGENOM" id="CLU_268987_0_0_1"/>
<protein>
    <recommendedName>
        <fullName evidence="3">RRM domain-containing protein</fullName>
    </recommendedName>
</protein>
<keyword evidence="6" id="KW-1185">Reference proteome</keyword>
<dbReference type="GO" id="GO:0005634">
    <property type="term" value="C:nucleus"/>
    <property type="evidence" value="ECO:0007669"/>
    <property type="project" value="TreeGrafter"/>
</dbReference>
<dbReference type="GO" id="GO:0003723">
    <property type="term" value="F:RNA binding"/>
    <property type="evidence" value="ECO:0007669"/>
    <property type="project" value="UniProtKB-UniRule"/>
</dbReference>
<dbReference type="EMBL" id="KB299334">
    <property type="protein sequence ID" value="ELU08103.1"/>
    <property type="molecule type" value="Genomic_DNA"/>
</dbReference>
<feature type="domain" description="RRM" evidence="3">
    <location>
        <begin position="851"/>
        <end position="927"/>
    </location>
</feature>
<feature type="compositionally biased region" description="Basic and acidic residues" evidence="2">
    <location>
        <begin position="324"/>
        <end position="337"/>
    </location>
</feature>
<feature type="compositionally biased region" description="Basic residues" evidence="2">
    <location>
        <begin position="445"/>
        <end position="458"/>
    </location>
</feature>
<evidence type="ECO:0000313" key="4">
    <source>
        <dbReference type="EMBL" id="ELU08103.1"/>
    </source>
</evidence>
<dbReference type="Pfam" id="PF00076">
    <property type="entry name" value="RRM_1"/>
    <property type="match status" value="1"/>
</dbReference>
<dbReference type="PANTHER" id="PTHR15439:SF0">
    <property type="entry name" value="CELL DIVISION CYCLE AND APOPTOSIS REGULATOR PROTEIN 1-RELATED"/>
    <property type="match status" value="1"/>
</dbReference>
<keyword evidence="1" id="KW-0694">RNA-binding</keyword>
<feature type="compositionally biased region" description="Basic and acidic residues" evidence="2">
    <location>
        <begin position="356"/>
        <end position="401"/>
    </location>
</feature>
<feature type="region of interest" description="Disordered" evidence="2">
    <location>
        <begin position="261"/>
        <end position="472"/>
    </location>
</feature>
<evidence type="ECO:0000313" key="5">
    <source>
        <dbReference type="EnsemblMetazoa" id="CapteP185429"/>
    </source>
</evidence>
<evidence type="ECO:0000256" key="1">
    <source>
        <dbReference type="PROSITE-ProRule" id="PRU00176"/>
    </source>
</evidence>
<feature type="compositionally biased region" description="Basic residues" evidence="2">
    <location>
        <begin position="338"/>
        <end position="351"/>
    </location>
</feature>
<dbReference type="SUPFAM" id="SSF54928">
    <property type="entry name" value="RNA-binding domain, RBD"/>
    <property type="match status" value="2"/>
</dbReference>
<feature type="compositionally biased region" description="Basic and acidic residues" evidence="2">
    <location>
        <begin position="212"/>
        <end position="232"/>
    </location>
</feature>
<feature type="compositionally biased region" description="Polar residues" evidence="2">
    <location>
        <begin position="290"/>
        <end position="305"/>
    </location>
</feature>
<sequence>MEAALQAVEEEVSKISQNITEQRSHDHYRDSKARLEISLNFLKENFPESERTRKVEKIIQVLLAICTKRIHGDSHSNSPSQERRQSFDHDDRLFDRSASKRTQGQYPHDQDYRRRDSDYRGEHSREAQSFSAARRAYDEPLLRPEPPKQPEPPRRSMPPGQLTRSDDRWKPVGAQDDVETGWKPAESRQKPPTSLGMIQSYDDDDGITEPSPVKRELHREPKQMKPSSKEEVPGGSKYLGLLQNHIKLLTGIQTVNKQFKPRETATSESAPSPASRSGPVDKINIFGPVTTDTQINDTESLTSGLFSPKPKVNSVPPLQQEALPSKEPEVKLREVTIKKRSRSPSTHKRSPPRYTADIDHRQKDRRSNDDRRSTDDRRFSDDRRLNDDRRSHDRSRESFDRRRSRSPQRRRRSRFSPTWPRETRHSRSPEFRKDSDYRRRESYRRSRSRSPKHHRSRSPRVASVSLKPDMGGSENTFYGIQVQNLPTNASASTSPLFLPPPGKHWSPNHPKATRAMLIHGLETTGNIQSLRDMLNAYGSTRDILILPQTINKSSISVLAAYEHLNSTILAMLSLDGERVGQSRVSVDFANAVHTNALWVHAPSSSFNALVKFVNEAQRLLLHKFFDEIQYGVLFFSNVGSAVAAMNRCKQADSLLPIASSVEHDDENLDILRLACCSVCVRAQTSVAQFVETLSQISEYTLTRSMKVGFDSVATAEKAYEGLSMQSIHGFTVKVEKVANAVPRCNALWLEEMPPNWDAFESRLMECGPIKGICNPKNIKRALIVYSMESSAQMALEKISSGLWKYKLKVDFACKDDIESIYRAYPAARVPEISWPKRSASKAHPNDLEATRCLCIKNLPVDVSDEEVKNAFAAYTSVVVPVHFQESSHSRKMAFLVFGSVEGVTKAINEMNGERLHNSKMQLCYGAQPSQSLAFKNLGTEDFSVAELQVLLLNPNVQWSNQGTFIDATFTDVDSARTAIATIRKGVSSYKFEVDFAYNPSKPWEVVVPKEKSAEMVKKEKKPAREENETDKLDFNEDRKKSEDQPRHEKKKEEKKEEEKKKEDKNVKEETKKVEIKEKKVENKEKTTAEIVSSKLTHYSKYLKVMNIHNKFTDYEVSAMLKKMFDKISRHIEVSIRADKAAGRWAILTFLSNIPNTYIHDTPGNHSLITYILERKKKNPIWEIQVRLQMKRHWNIFQRNVVKDAYIEDQDEAVGRIVF</sequence>
<feature type="compositionally biased region" description="Basic residues" evidence="2">
    <location>
        <begin position="402"/>
        <end position="414"/>
    </location>
</feature>
<feature type="compositionally biased region" description="Basic and acidic residues" evidence="2">
    <location>
        <begin position="135"/>
        <end position="154"/>
    </location>
</feature>
<dbReference type="InterPro" id="IPR035979">
    <property type="entry name" value="RBD_domain_sf"/>
</dbReference>
<dbReference type="PANTHER" id="PTHR15439">
    <property type="entry name" value="RETINOBLASTOMA-BINDING PROTEIN 6"/>
    <property type="match status" value="1"/>
</dbReference>
<dbReference type="PROSITE" id="PS50102">
    <property type="entry name" value="RRM"/>
    <property type="match status" value="1"/>
</dbReference>
<feature type="compositionally biased region" description="Low complexity" evidence="2">
    <location>
        <begin position="266"/>
        <end position="275"/>
    </location>
</feature>
<dbReference type="Proteomes" id="UP000014760">
    <property type="component" value="Unassembled WGS sequence"/>
</dbReference>
<evidence type="ECO:0000259" key="3">
    <source>
        <dbReference type="PROSITE" id="PS50102"/>
    </source>
</evidence>
<dbReference type="OrthoDB" id="431169at2759"/>
<dbReference type="CDD" id="cd00590">
    <property type="entry name" value="RRM_SF"/>
    <property type="match status" value="1"/>
</dbReference>
<dbReference type="EnsemblMetazoa" id="CapteT185429">
    <property type="protein sequence ID" value="CapteP185429"/>
    <property type="gene ID" value="CapteG185429"/>
</dbReference>
<dbReference type="AlphaFoldDB" id="R7UPU3"/>
<feature type="compositionally biased region" description="Basic and acidic residues" evidence="2">
    <location>
        <begin position="108"/>
        <end position="126"/>
    </location>
</feature>
<feature type="region of interest" description="Disordered" evidence="2">
    <location>
        <begin position="1011"/>
        <end position="1072"/>
    </location>
</feature>
<feature type="region of interest" description="Disordered" evidence="2">
    <location>
        <begin position="71"/>
        <end position="236"/>
    </location>
</feature>
<accession>R7UPU3</accession>
<evidence type="ECO:0000313" key="6">
    <source>
        <dbReference type="Proteomes" id="UP000014760"/>
    </source>
</evidence>
<reference evidence="6" key="1">
    <citation type="submission" date="2012-12" db="EMBL/GenBank/DDBJ databases">
        <authorList>
            <person name="Hellsten U."/>
            <person name="Grimwood J."/>
            <person name="Chapman J.A."/>
            <person name="Shapiro H."/>
            <person name="Aerts A."/>
            <person name="Otillar R.P."/>
            <person name="Terry A.Y."/>
            <person name="Boore J.L."/>
            <person name="Simakov O."/>
            <person name="Marletaz F."/>
            <person name="Cho S.-J."/>
            <person name="Edsinger-Gonzales E."/>
            <person name="Havlak P."/>
            <person name="Kuo D.-H."/>
            <person name="Larsson T."/>
            <person name="Lv J."/>
            <person name="Arendt D."/>
            <person name="Savage R."/>
            <person name="Osoegawa K."/>
            <person name="de Jong P."/>
            <person name="Lindberg D.R."/>
            <person name="Seaver E.C."/>
            <person name="Weisblat D.A."/>
            <person name="Putnam N.H."/>
            <person name="Grigoriev I.V."/>
            <person name="Rokhsar D.S."/>
        </authorList>
    </citation>
    <scope>NUCLEOTIDE SEQUENCE</scope>
    <source>
        <strain evidence="6">I ESC-2004</strain>
    </source>
</reference>
<dbReference type="STRING" id="283909.R7UPU3"/>
<proteinExistence type="predicted"/>
<evidence type="ECO:0000256" key="2">
    <source>
        <dbReference type="SAM" id="MobiDB-lite"/>
    </source>
</evidence>
<dbReference type="InterPro" id="IPR012677">
    <property type="entry name" value="Nucleotide-bd_a/b_plait_sf"/>
</dbReference>
<feature type="compositionally biased region" description="Basic and acidic residues" evidence="2">
    <location>
        <begin position="81"/>
        <end position="98"/>
    </location>
</feature>
<name>R7UPU3_CAPTE</name>
<dbReference type="InterPro" id="IPR033489">
    <property type="entry name" value="RBBP6"/>
</dbReference>
<dbReference type="GO" id="GO:0006511">
    <property type="term" value="P:ubiquitin-dependent protein catabolic process"/>
    <property type="evidence" value="ECO:0007669"/>
    <property type="project" value="TreeGrafter"/>
</dbReference>
<reference evidence="4 6" key="2">
    <citation type="journal article" date="2013" name="Nature">
        <title>Insights into bilaterian evolution from three spiralian genomes.</title>
        <authorList>
            <person name="Simakov O."/>
            <person name="Marletaz F."/>
            <person name="Cho S.J."/>
            <person name="Edsinger-Gonzales E."/>
            <person name="Havlak P."/>
            <person name="Hellsten U."/>
            <person name="Kuo D.H."/>
            <person name="Larsson T."/>
            <person name="Lv J."/>
            <person name="Arendt D."/>
            <person name="Savage R."/>
            <person name="Osoegawa K."/>
            <person name="de Jong P."/>
            <person name="Grimwood J."/>
            <person name="Chapman J.A."/>
            <person name="Shapiro H."/>
            <person name="Aerts A."/>
            <person name="Otillar R.P."/>
            <person name="Terry A.Y."/>
            <person name="Boore J.L."/>
            <person name="Grigoriev I.V."/>
            <person name="Lindberg D.R."/>
            <person name="Seaver E.C."/>
            <person name="Weisblat D.A."/>
            <person name="Putnam N.H."/>
            <person name="Rokhsar D.S."/>
        </authorList>
    </citation>
    <scope>NUCLEOTIDE SEQUENCE</scope>
    <source>
        <strain evidence="4 6">I ESC-2004</strain>
    </source>
</reference>
<dbReference type="SMART" id="SM00360">
    <property type="entry name" value="RRM"/>
    <property type="match status" value="2"/>
</dbReference>
<gene>
    <name evidence="4" type="ORF">CAPTEDRAFT_185429</name>
</gene>
<organism evidence="4">
    <name type="scientific">Capitella teleta</name>
    <name type="common">Polychaete worm</name>
    <dbReference type="NCBI Taxonomy" id="283909"/>
    <lineage>
        <taxon>Eukaryota</taxon>
        <taxon>Metazoa</taxon>
        <taxon>Spiralia</taxon>
        <taxon>Lophotrochozoa</taxon>
        <taxon>Annelida</taxon>
        <taxon>Polychaeta</taxon>
        <taxon>Sedentaria</taxon>
        <taxon>Scolecida</taxon>
        <taxon>Capitellidae</taxon>
        <taxon>Capitella</taxon>
    </lineage>
</organism>
<dbReference type="EMBL" id="AMQN01006848">
    <property type="status" value="NOT_ANNOTATED_CDS"/>
    <property type="molecule type" value="Genomic_DNA"/>
</dbReference>